<dbReference type="Proteomes" id="UP000651452">
    <property type="component" value="Unassembled WGS sequence"/>
</dbReference>
<keyword evidence="3" id="KW-1185">Reference proteome</keyword>
<dbReference type="OrthoDB" id="3800363at2759"/>
<gene>
    <name evidence="2" type="ORF">EKO04_008680</name>
</gene>
<feature type="region of interest" description="Disordered" evidence="1">
    <location>
        <begin position="104"/>
        <end position="130"/>
    </location>
</feature>
<dbReference type="AlphaFoldDB" id="A0A8H7IW38"/>
<protein>
    <submittedName>
        <fullName evidence="2">Uncharacterized protein</fullName>
    </submittedName>
</protein>
<name>A0A8H7IW38_9PLEO</name>
<proteinExistence type="predicted"/>
<evidence type="ECO:0000313" key="2">
    <source>
        <dbReference type="EMBL" id="KAF9693394.1"/>
    </source>
</evidence>
<evidence type="ECO:0000256" key="1">
    <source>
        <dbReference type="SAM" id="MobiDB-lite"/>
    </source>
</evidence>
<feature type="region of interest" description="Disordered" evidence="1">
    <location>
        <begin position="27"/>
        <end position="80"/>
    </location>
</feature>
<sequence length="130" mass="13940">MHNRKDTMLKKVGSLAKACGSMQSTYRNLIQGPISRRTHTSSDSSAKATSDKEAKDTGGSVKVSDPLPQHDESHAGPYGVETPLDWDFLVTVTEVTVVVEMDNDNASCQKPAKNGNASAGVHGEAEQERI</sequence>
<evidence type="ECO:0000313" key="3">
    <source>
        <dbReference type="Proteomes" id="UP000651452"/>
    </source>
</evidence>
<dbReference type="EMBL" id="RZGK01000016">
    <property type="protein sequence ID" value="KAF9693394.1"/>
    <property type="molecule type" value="Genomic_DNA"/>
</dbReference>
<comment type="caution">
    <text evidence="2">The sequence shown here is derived from an EMBL/GenBank/DDBJ whole genome shotgun (WGS) entry which is preliminary data.</text>
</comment>
<organism evidence="2 3">
    <name type="scientific">Ascochyta lentis</name>
    <dbReference type="NCBI Taxonomy" id="205686"/>
    <lineage>
        <taxon>Eukaryota</taxon>
        <taxon>Fungi</taxon>
        <taxon>Dikarya</taxon>
        <taxon>Ascomycota</taxon>
        <taxon>Pezizomycotina</taxon>
        <taxon>Dothideomycetes</taxon>
        <taxon>Pleosporomycetidae</taxon>
        <taxon>Pleosporales</taxon>
        <taxon>Pleosporineae</taxon>
        <taxon>Didymellaceae</taxon>
        <taxon>Ascochyta</taxon>
    </lineage>
</organism>
<reference evidence="2" key="1">
    <citation type="submission" date="2018-12" db="EMBL/GenBank/DDBJ databases">
        <authorList>
            <person name="Syme R.A."/>
            <person name="Farfan-Caceres L."/>
            <person name="Lichtenzveig J."/>
        </authorList>
    </citation>
    <scope>NUCLEOTIDE SEQUENCE</scope>
    <source>
        <strain evidence="2">Al4</strain>
    </source>
</reference>
<reference evidence="2" key="2">
    <citation type="submission" date="2020-09" db="EMBL/GenBank/DDBJ databases">
        <title>Reference genome assembly for Australian Ascochyta lentis isolate Al4.</title>
        <authorList>
            <person name="Lee R.C."/>
            <person name="Farfan-Caceres L.M."/>
            <person name="Debler J.W."/>
            <person name="Williams A.H."/>
            <person name="Henares B.M."/>
        </authorList>
    </citation>
    <scope>NUCLEOTIDE SEQUENCE</scope>
    <source>
        <strain evidence="2">Al4</strain>
    </source>
</reference>
<accession>A0A8H7IW38</accession>